<dbReference type="KEGG" id="sgy:Sgly_2050"/>
<dbReference type="Pfam" id="PF02769">
    <property type="entry name" value="AIRS_C"/>
    <property type="match status" value="1"/>
</dbReference>
<dbReference type="PANTHER" id="PTHR30303:SF0">
    <property type="entry name" value="CARBAMOYL DEHYDRATASE HYPE"/>
    <property type="match status" value="1"/>
</dbReference>
<keyword evidence="5" id="KW-1185">Reference proteome</keyword>
<evidence type="ECO:0000259" key="2">
    <source>
        <dbReference type="Pfam" id="PF00586"/>
    </source>
</evidence>
<dbReference type="EMBL" id="CP002547">
    <property type="protein sequence ID" value="ADY56343.1"/>
    <property type="molecule type" value="Genomic_DNA"/>
</dbReference>
<dbReference type="InterPro" id="IPR036921">
    <property type="entry name" value="PurM-like_N_sf"/>
</dbReference>
<dbReference type="InterPro" id="IPR011854">
    <property type="entry name" value="HypE"/>
</dbReference>
<dbReference type="STRING" id="645991.Sgly_2050"/>
<dbReference type="PANTHER" id="PTHR30303">
    <property type="entry name" value="HYDROGENASE ISOENZYMES FORMATION PROTEIN HYPE"/>
    <property type="match status" value="1"/>
</dbReference>
<dbReference type="AlphaFoldDB" id="F0T1Z9"/>
<dbReference type="InterPro" id="IPR016188">
    <property type="entry name" value="PurM-like_N"/>
</dbReference>
<dbReference type="InterPro" id="IPR036676">
    <property type="entry name" value="PurM-like_C_sf"/>
</dbReference>
<dbReference type="PIRSF" id="PIRSF005644">
    <property type="entry name" value="Hdrgns_mtr_HypE"/>
    <property type="match status" value="1"/>
</dbReference>
<dbReference type="HOGENOM" id="CLU_049733_0_0_9"/>
<proteinExistence type="inferred from homology"/>
<dbReference type="SUPFAM" id="SSF56042">
    <property type="entry name" value="PurM C-terminal domain-like"/>
    <property type="match status" value="1"/>
</dbReference>
<feature type="domain" description="PurM-like N-terminal" evidence="2">
    <location>
        <begin position="35"/>
        <end position="144"/>
    </location>
</feature>
<dbReference type="Pfam" id="PF00586">
    <property type="entry name" value="AIRS"/>
    <property type="match status" value="1"/>
</dbReference>
<dbReference type="CDD" id="cd02197">
    <property type="entry name" value="HypE"/>
    <property type="match status" value="1"/>
</dbReference>
<dbReference type="Gene3D" id="3.30.1330.10">
    <property type="entry name" value="PurM-like, N-terminal domain"/>
    <property type="match status" value="1"/>
</dbReference>
<evidence type="ECO:0000313" key="4">
    <source>
        <dbReference type="EMBL" id="ADY56343.1"/>
    </source>
</evidence>
<sequence>MKVNLAHGSGGNATRELISNLFKKYFSNEFLDRLEDSACLPPTAYPLAMTTDSYVITPIVFPGGNIGKLAVCGTANDLWMVGAEPQYITAGFILEEGLELEVLEAAVKTMAQTAKEINVKIVTGDTKVIEGSGGLYINTAGLGFIKHRHQLGAERIKAGDSIIVSGTLGNHQSCIFAQRMKIENKITSDCACLGSMVEALLNSGLGLRIMRDITRGGLGTVLNEVAEAGKISIQIEEKLIPIDPEVKGFCDILGLDPIYMANEGKFMVIVDSRDEEKALEILRKNSLGKMAGVIGKVTETGNQLVTVKTKLGGSRIIDVLQGEGLPRIC</sequence>
<reference evidence="5" key="2">
    <citation type="submission" date="2011-02" db="EMBL/GenBank/DDBJ databases">
        <title>The complete genome of Syntrophobotulus glycolicus DSM 8271.</title>
        <authorList>
            <person name="Lucas S."/>
            <person name="Copeland A."/>
            <person name="Lapidus A."/>
            <person name="Bruce D."/>
            <person name="Goodwin L."/>
            <person name="Pitluck S."/>
            <person name="Kyrpides N."/>
            <person name="Mavromatis K."/>
            <person name="Pagani I."/>
            <person name="Ivanova N."/>
            <person name="Mikhailova N."/>
            <person name="Chertkov O."/>
            <person name="Held B."/>
            <person name="Detter J.C."/>
            <person name="Tapia R."/>
            <person name="Han C."/>
            <person name="Land M."/>
            <person name="Hauser L."/>
            <person name="Markowitz V."/>
            <person name="Cheng J.-F."/>
            <person name="Hugenholtz P."/>
            <person name="Woyke T."/>
            <person name="Wu D."/>
            <person name="Spring S."/>
            <person name="Schroeder M."/>
            <person name="Brambilla E."/>
            <person name="Klenk H.-P."/>
            <person name="Eisen J.A."/>
        </authorList>
    </citation>
    <scope>NUCLEOTIDE SEQUENCE [LARGE SCALE GENOMIC DNA]</scope>
    <source>
        <strain evidence="5">DSM 8271 / FlGlyR</strain>
    </source>
</reference>
<dbReference type="Proteomes" id="UP000007488">
    <property type="component" value="Chromosome"/>
</dbReference>
<evidence type="ECO:0000256" key="1">
    <source>
        <dbReference type="ARBA" id="ARBA00006243"/>
    </source>
</evidence>
<feature type="domain" description="PurM-like C-terminal" evidence="3">
    <location>
        <begin position="157"/>
        <end position="306"/>
    </location>
</feature>
<protein>
    <submittedName>
        <fullName evidence="4">Hydrogenase expression/formation protein HypE</fullName>
    </submittedName>
</protein>
<name>F0T1Z9_SYNGF</name>
<dbReference type="OrthoDB" id="9801934at2"/>
<reference evidence="4 5" key="1">
    <citation type="journal article" date="2011" name="Stand. Genomic Sci.">
        <title>Complete genome sequence of Syntrophobotulus glycolicus type strain (FlGlyR).</title>
        <authorList>
            <person name="Han C."/>
            <person name="Mwirichia R."/>
            <person name="Chertkov O."/>
            <person name="Held B."/>
            <person name="Lapidus A."/>
            <person name="Nolan M."/>
            <person name="Lucas S."/>
            <person name="Hammon N."/>
            <person name="Deshpande S."/>
            <person name="Cheng J.F."/>
            <person name="Tapia R."/>
            <person name="Goodwin L."/>
            <person name="Pitluck S."/>
            <person name="Huntemann M."/>
            <person name="Liolios K."/>
            <person name="Ivanova N."/>
            <person name="Pagani I."/>
            <person name="Mavromatis K."/>
            <person name="Ovchinikova G."/>
            <person name="Pati A."/>
            <person name="Chen A."/>
            <person name="Palaniappan K."/>
            <person name="Land M."/>
            <person name="Hauser L."/>
            <person name="Brambilla E.M."/>
            <person name="Rohde M."/>
            <person name="Spring S."/>
            <person name="Sikorski J."/>
            <person name="Goker M."/>
            <person name="Woyke T."/>
            <person name="Bristow J."/>
            <person name="Eisen J.A."/>
            <person name="Markowitz V."/>
            <person name="Hugenholtz P."/>
            <person name="Kyrpides N.C."/>
            <person name="Klenk H.P."/>
            <person name="Detter J.C."/>
        </authorList>
    </citation>
    <scope>NUCLEOTIDE SEQUENCE [LARGE SCALE GENOMIC DNA]</scope>
    <source>
        <strain evidence="5">DSM 8271 / FlGlyR</strain>
    </source>
</reference>
<dbReference type="GO" id="GO:0051604">
    <property type="term" value="P:protein maturation"/>
    <property type="evidence" value="ECO:0007669"/>
    <property type="project" value="TreeGrafter"/>
</dbReference>
<dbReference type="Gene3D" id="3.90.650.10">
    <property type="entry name" value="PurM-like C-terminal domain"/>
    <property type="match status" value="1"/>
</dbReference>
<gene>
    <name evidence="4" type="ordered locus">Sgly_2050</name>
</gene>
<evidence type="ECO:0000259" key="3">
    <source>
        <dbReference type="Pfam" id="PF02769"/>
    </source>
</evidence>
<dbReference type="InterPro" id="IPR010918">
    <property type="entry name" value="PurM-like_C_dom"/>
</dbReference>
<dbReference type="SUPFAM" id="SSF55326">
    <property type="entry name" value="PurM N-terminal domain-like"/>
    <property type="match status" value="1"/>
</dbReference>
<evidence type="ECO:0000313" key="5">
    <source>
        <dbReference type="Proteomes" id="UP000007488"/>
    </source>
</evidence>
<dbReference type="RefSeq" id="WP_013625210.1">
    <property type="nucleotide sequence ID" value="NC_015172.1"/>
</dbReference>
<organism evidence="4 5">
    <name type="scientific">Syntrophobotulus glycolicus (strain DSM 8271 / FlGlyR)</name>
    <dbReference type="NCBI Taxonomy" id="645991"/>
    <lineage>
        <taxon>Bacteria</taxon>
        <taxon>Bacillati</taxon>
        <taxon>Bacillota</taxon>
        <taxon>Clostridia</taxon>
        <taxon>Eubacteriales</taxon>
        <taxon>Desulfitobacteriaceae</taxon>
        <taxon>Syntrophobotulus</taxon>
    </lineage>
</organism>
<comment type="similarity">
    <text evidence="1">Belongs to the HypE family.</text>
</comment>
<dbReference type="eggNOG" id="COG0309">
    <property type="taxonomic scope" value="Bacteria"/>
</dbReference>
<dbReference type="NCBIfam" id="TIGR02124">
    <property type="entry name" value="hypE"/>
    <property type="match status" value="1"/>
</dbReference>
<accession>F0T1Z9</accession>